<proteinExistence type="predicted"/>
<dbReference type="Proteomes" id="UP000237258">
    <property type="component" value="Unassembled WGS sequence"/>
</dbReference>
<feature type="domain" description="Translation elongation factor EFTu-like" evidence="1">
    <location>
        <begin position="34"/>
        <end position="85"/>
    </location>
</feature>
<protein>
    <recommendedName>
        <fullName evidence="1">Translation elongation factor EFTu-like domain-containing protein</fullName>
    </recommendedName>
</protein>
<sequence>MPNEEPLPEEGKLIGKVTHYFGNIGVAVLELTDTLKVGDTIRIVGGVTDFTQTVESMEIEHEKVKEAKAGNSVGLQVGQKVREDYKVYKL</sequence>
<accession>A0A2G9YZH3</accession>
<dbReference type="GO" id="GO:0005525">
    <property type="term" value="F:GTP binding"/>
    <property type="evidence" value="ECO:0007669"/>
    <property type="project" value="InterPro"/>
</dbReference>
<gene>
    <name evidence="2" type="ORF">COX33_00730</name>
</gene>
<evidence type="ECO:0000313" key="3">
    <source>
        <dbReference type="Proteomes" id="UP000237258"/>
    </source>
</evidence>
<dbReference type="SUPFAM" id="SSF50447">
    <property type="entry name" value="Translation proteins"/>
    <property type="match status" value="1"/>
</dbReference>
<dbReference type="InterPro" id="IPR009000">
    <property type="entry name" value="Transl_B-barrel_sf"/>
</dbReference>
<comment type="caution">
    <text evidence="2">The sequence shown here is derived from an EMBL/GenBank/DDBJ whole genome shotgun (WGS) entry which is preliminary data.</text>
</comment>
<dbReference type="InterPro" id="IPR004161">
    <property type="entry name" value="EFTu-like_2"/>
</dbReference>
<dbReference type="Gene3D" id="2.40.30.10">
    <property type="entry name" value="Translation factors"/>
    <property type="match status" value="1"/>
</dbReference>
<dbReference type="EMBL" id="PCRR01000017">
    <property type="protein sequence ID" value="PIP24664.1"/>
    <property type="molecule type" value="Genomic_DNA"/>
</dbReference>
<name>A0A2G9YZH3_9BACT</name>
<reference evidence="2 3" key="1">
    <citation type="submission" date="2017-09" db="EMBL/GenBank/DDBJ databases">
        <title>Depth-based differentiation of microbial function through sediment-hosted aquifers and enrichment of novel symbionts in the deep terrestrial subsurface.</title>
        <authorList>
            <person name="Probst A.J."/>
            <person name="Ladd B."/>
            <person name="Jarett J.K."/>
            <person name="Geller-Mcgrath D.E."/>
            <person name="Sieber C.M."/>
            <person name="Emerson J.B."/>
            <person name="Anantharaman K."/>
            <person name="Thomas B.C."/>
            <person name="Malmstrom R."/>
            <person name="Stieglmeier M."/>
            <person name="Klingl A."/>
            <person name="Woyke T."/>
            <person name="Ryan C.M."/>
            <person name="Banfield J.F."/>
        </authorList>
    </citation>
    <scope>NUCLEOTIDE SEQUENCE [LARGE SCALE GENOMIC DNA]</scope>
    <source>
        <strain evidence="2">CG23_combo_of_CG06-09_8_20_14_all_36_125</strain>
    </source>
</reference>
<dbReference type="Pfam" id="PF03144">
    <property type="entry name" value="GTP_EFTU_D2"/>
    <property type="match status" value="1"/>
</dbReference>
<organism evidence="2 3">
    <name type="scientific">Candidatus Nealsonbacteria bacterium CG23_combo_of_CG06-09_8_20_14_all_36_125</name>
    <dbReference type="NCBI Taxonomy" id="1974719"/>
    <lineage>
        <taxon>Bacteria</taxon>
        <taxon>Candidatus Nealsoniibacteriota</taxon>
    </lineage>
</organism>
<dbReference type="AlphaFoldDB" id="A0A2G9YZH3"/>
<evidence type="ECO:0000259" key="1">
    <source>
        <dbReference type="Pfam" id="PF03144"/>
    </source>
</evidence>
<evidence type="ECO:0000313" key="2">
    <source>
        <dbReference type="EMBL" id="PIP24664.1"/>
    </source>
</evidence>